<reference evidence="1 2" key="1">
    <citation type="journal article" date="2016" name="DNA Res.">
        <title>The draft genome of MD-2 pineapple using hybrid error correction of long reads.</title>
        <authorList>
            <person name="Redwan R.M."/>
            <person name="Saidin A."/>
            <person name="Kumar S.V."/>
        </authorList>
    </citation>
    <scope>NUCLEOTIDE SEQUENCE [LARGE SCALE GENOMIC DNA]</scope>
    <source>
        <strain evidence="2">cv. MD2</strain>
        <tissue evidence="1">Leaf</tissue>
    </source>
</reference>
<dbReference type="Proteomes" id="UP000092600">
    <property type="component" value="Unassembled WGS sequence"/>
</dbReference>
<dbReference type="EMBL" id="LSRQ01000174">
    <property type="protein sequence ID" value="OAY84778.1"/>
    <property type="molecule type" value="Genomic_DNA"/>
</dbReference>
<feature type="non-terminal residue" evidence="1">
    <location>
        <position position="1"/>
    </location>
</feature>
<proteinExistence type="predicted"/>
<name>A0A199W6G1_ANACO</name>
<protein>
    <submittedName>
        <fullName evidence="1">Uncharacterized protein</fullName>
    </submittedName>
</protein>
<evidence type="ECO:0000313" key="2">
    <source>
        <dbReference type="Proteomes" id="UP000092600"/>
    </source>
</evidence>
<sequence>NIENFLEGKSLLVTRAGEHRNL</sequence>
<evidence type="ECO:0000313" key="1">
    <source>
        <dbReference type="EMBL" id="OAY84778.1"/>
    </source>
</evidence>
<dbReference type="AlphaFoldDB" id="A0A199W6G1"/>
<organism evidence="1 2">
    <name type="scientific">Ananas comosus</name>
    <name type="common">Pineapple</name>
    <name type="synonym">Ananas ananas</name>
    <dbReference type="NCBI Taxonomy" id="4615"/>
    <lineage>
        <taxon>Eukaryota</taxon>
        <taxon>Viridiplantae</taxon>
        <taxon>Streptophyta</taxon>
        <taxon>Embryophyta</taxon>
        <taxon>Tracheophyta</taxon>
        <taxon>Spermatophyta</taxon>
        <taxon>Magnoliopsida</taxon>
        <taxon>Liliopsida</taxon>
        <taxon>Poales</taxon>
        <taxon>Bromeliaceae</taxon>
        <taxon>Bromelioideae</taxon>
        <taxon>Ananas</taxon>
    </lineage>
</organism>
<comment type="caution">
    <text evidence="1">The sequence shown here is derived from an EMBL/GenBank/DDBJ whole genome shotgun (WGS) entry which is preliminary data.</text>
</comment>
<accession>A0A199W6G1</accession>
<gene>
    <name evidence="1" type="ORF">ACMD2_14310</name>
</gene>